<keyword evidence="3" id="KW-1185">Reference proteome</keyword>
<reference evidence="2" key="1">
    <citation type="submission" date="2020-08" db="EMBL/GenBank/DDBJ databases">
        <title>Multicomponent nature underlies the extraordinary mechanical properties of spider dragline silk.</title>
        <authorList>
            <person name="Kono N."/>
            <person name="Nakamura H."/>
            <person name="Mori M."/>
            <person name="Yoshida Y."/>
            <person name="Ohtoshi R."/>
            <person name="Malay A.D."/>
            <person name="Moran D.A.P."/>
            <person name="Tomita M."/>
            <person name="Numata K."/>
            <person name="Arakawa K."/>
        </authorList>
    </citation>
    <scope>NUCLEOTIDE SEQUENCE</scope>
</reference>
<dbReference type="AlphaFoldDB" id="A0A8X6QMZ9"/>
<evidence type="ECO:0000313" key="3">
    <source>
        <dbReference type="Proteomes" id="UP000887013"/>
    </source>
</evidence>
<name>A0A8X6QMZ9_NEPPI</name>
<evidence type="ECO:0008006" key="4">
    <source>
        <dbReference type="Google" id="ProtNLM"/>
    </source>
</evidence>
<proteinExistence type="predicted"/>
<feature type="transmembrane region" description="Helical" evidence="1">
    <location>
        <begin position="57"/>
        <end position="79"/>
    </location>
</feature>
<organism evidence="2 3">
    <name type="scientific">Nephila pilipes</name>
    <name type="common">Giant wood spider</name>
    <name type="synonym">Nephila maculata</name>
    <dbReference type="NCBI Taxonomy" id="299642"/>
    <lineage>
        <taxon>Eukaryota</taxon>
        <taxon>Metazoa</taxon>
        <taxon>Ecdysozoa</taxon>
        <taxon>Arthropoda</taxon>
        <taxon>Chelicerata</taxon>
        <taxon>Arachnida</taxon>
        <taxon>Araneae</taxon>
        <taxon>Araneomorphae</taxon>
        <taxon>Entelegynae</taxon>
        <taxon>Araneoidea</taxon>
        <taxon>Nephilidae</taxon>
        <taxon>Nephila</taxon>
    </lineage>
</organism>
<keyword evidence="1" id="KW-0472">Membrane</keyword>
<comment type="caution">
    <text evidence="2">The sequence shown here is derived from an EMBL/GenBank/DDBJ whole genome shotgun (WGS) entry which is preliminary data.</text>
</comment>
<dbReference type="OrthoDB" id="6420109at2759"/>
<dbReference type="EMBL" id="BMAW01082111">
    <property type="protein sequence ID" value="GFU27593.1"/>
    <property type="molecule type" value="Genomic_DNA"/>
</dbReference>
<feature type="transmembrane region" description="Helical" evidence="1">
    <location>
        <begin position="165"/>
        <end position="185"/>
    </location>
</feature>
<sequence length="195" mass="21989">MLSANTFAIYYATICCHLKLVVAHITESLTGQDHDCNILFRKYIVIRKLVLHIDDELSFLVFISSVFNACGMYFSLTAALHPSEYLNELNVVTVCSAFAANAVAYIGIFLSASLVPEAVDDLWSRLHEVLSSKNNITNIQQRTLSILEKGLYFTVWKFLPIKRSYILATMGTIFTYSLLLDSLGYNENLTPIWNS</sequence>
<evidence type="ECO:0000313" key="2">
    <source>
        <dbReference type="EMBL" id="GFU27593.1"/>
    </source>
</evidence>
<feature type="transmembrane region" description="Helical" evidence="1">
    <location>
        <begin position="91"/>
        <end position="115"/>
    </location>
</feature>
<protein>
    <recommendedName>
        <fullName evidence="4">Gustatory receptor</fullName>
    </recommendedName>
</protein>
<accession>A0A8X6QMZ9</accession>
<gene>
    <name evidence="2" type="primary">AVEN_77102_1</name>
    <name evidence="2" type="ORF">NPIL_454941</name>
</gene>
<keyword evidence="1" id="KW-1133">Transmembrane helix</keyword>
<dbReference type="Proteomes" id="UP000887013">
    <property type="component" value="Unassembled WGS sequence"/>
</dbReference>
<evidence type="ECO:0000256" key="1">
    <source>
        <dbReference type="SAM" id="Phobius"/>
    </source>
</evidence>
<keyword evidence="1" id="KW-0812">Transmembrane</keyword>